<protein>
    <submittedName>
        <fullName evidence="2">Uncharacterized protein</fullName>
    </submittedName>
</protein>
<gene>
    <name evidence="2" type="ORF">BB31_25085</name>
</gene>
<name>A0A2P2FP03_AMYLU</name>
<feature type="transmembrane region" description="Helical" evidence="1">
    <location>
        <begin position="34"/>
        <end position="55"/>
    </location>
</feature>
<sequence>MRWSARLLIVIAGSVVTGAGVLVLLAGLEDADKISSVVGAVAGVLGLAVSIAGALRARGSQENSASAALASSDGVEAKPAVRDVSMLAEAAGDARIYQAGGDMTVNDR</sequence>
<comment type="caution">
    <text evidence="2">The sequence shown here is derived from an EMBL/GenBank/DDBJ whole genome shotgun (WGS) entry which is preliminary data.</text>
</comment>
<proteinExistence type="predicted"/>
<keyword evidence="1" id="KW-0472">Membrane</keyword>
<accession>A0A2P2FP03</accession>
<dbReference type="RefSeq" id="WP_034315634.1">
    <property type="nucleotide sequence ID" value="NZ_JFBM01000024.1"/>
</dbReference>
<dbReference type="EMBL" id="JFBM01000024">
    <property type="protein sequence ID" value="KFU78451.1"/>
    <property type="molecule type" value="Genomic_DNA"/>
</dbReference>
<evidence type="ECO:0000256" key="1">
    <source>
        <dbReference type="SAM" id="Phobius"/>
    </source>
</evidence>
<keyword evidence="1" id="KW-0812">Transmembrane</keyword>
<reference evidence="2 3" key="1">
    <citation type="journal article" date="2014" name="Genome Announc.">
        <title>Draft Genome Sequence of Amycolatopsis lurida NRRL 2430, Producer of the Glycopeptide Family Antibiotic Ristocetin.</title>
        <authorList>
            <person name="Kwun M.J."/>
            <person name="Hong H.J."/>
        </authorList>
    </citation>
    <scope>NUCLEOTIDE SEQUENCE [LARGE SCALE GENOMIC DNA]</scope>
    <source>
        <strain evidence="2 3">NRRL 2430</strain>
    </source>
</reference>
<dbReference type="AlphaFoldDB" id="A0A2P2FP03"/>
<evidence type="ECO:0000313" key="3">
    <source>
        <dbReference type="Proteomes" id="UP000256220"/>
    </source>
</evidence>
<keyword evidence="3" id="KW-1185">Reference proteome</keyword>
<organism evidence="2 3">
    <name type="scientific">Amycolatopsis lurida NRRL 2430</name>
    <dbReference type="NCBI Taxonomy" id="1460371"/>
    <lineage>
        <taxon>Bacteria</taxon>
        <taxon>Bacillati</taxon>
        <taxon>Actinomycetota</taxon>
        <taxon>Actinomycetes</taxon>
        <taxon>Pseudonocardiales</taxon>
        <taxon>Pseudonocardiaceae</taxon>
        <taxon>Amycolatopsis</taxon>
    </lineage>
</organism>
<evidence type="ECO:0000313" key="2">
    <source>
        <dbReference type="EMBL" id="KFU78451.1"/>
    </source>
</evidence>
<keyword evidence="1" id="KW-1133">Transmembrane helix</keyword>
<dbReference type="Proteomes" id="UP000256220">
    <property type="component" value="Unassembled WGS sequence"/>
</dbReference>
<feature type="transmembrane region" description="Helical" evidence="1">
    <location>
        <begin position="7"/>
        <end position="28"/>
    </location>
</feature>